<evidence type="ECO:0000313" key="1">
    <source>
        <dbReference type="EMBL" id="CAF9930563.1"/>
    </source>
</evidence>
<dbReference type="AlphaFoldDB" id="A0A8H3ISW5"/>
<protein>
    <submittedName>
        <fullName evidence="1">Uncharacterized protein</fullName>
    </submittedName>
</protein>
<sequence length="244" mass="28253">MELTRTVFKVIELLRQNEVPVCIVEELALNYYNVPRVINNVEFCVAEEDLEKTSPLMARMPIFESAPTQEFSLYTEYQRGFPRFQHRRCKSLHVIFFPDTFLHLDPLADNILPPEAHTYNTYYSKEFEEFIHLDDNLSLPLPCLRPFFAGAARRVQECGDCVSGIAVEQLIDGMDLDERWCRQSISPERPQDLGFILARLSGKRNRTIDSFLNNHTCYIMDEAEARIVHSIPGRNLGAYKTNES</sequence>
<name>A0A8H3ISW5_9LECA</name>
<dbReference type="EMBL" id="CAJPDS010000056">
    <property type="protein sequence ID" value="CAF9930563.1"/>
    <property type="molecule type" value="Genomic_DNA"/>
</dbReference>
<dbReference type="OrthoDB" id="3259529at2759"/>
<comment type="caution">
    <text evidence="1">The sequence shown here is derived from an EMBL/GenBank/DDBJ whole genome shotgun (WGS) entry which is preliminary data.</text>
</comment>
<proteinExistence type="predicted"/>
<dbReference type="Proteomes" id="UP000664521">
    <property type="component" value="Unassembled WGS sequence"/>
</dbReference>
<gene>
    <name evidence="1" type="ORF">HETSPECPRED_007656</name>
</gene>
<reference evidence="1" key="1">
    <citation type="submission" date="2021-03" db="EMBL/GenBank/DDBJ databases">
        <authorList>
            <person name="Tagirdzhanova G."/>
        </authorList>
    </citation>
    <scope>NUCLEOTIDE SEQUENCE</scope>
</reference>
<evidence type="ECO:0000313" key="2">
    <source>
        <dbReference type="Proteomes" id="UP000664521"/>
    </source>
</evidence>
<organism evidence="1 2">
    <name type="scientific">Heterodermia speciosa</name>
    <dbReference type="NCBI Taxonomy" id="116794"/>
    <lineage>
        <taxon>Eukaryota</taxon>
        <taxon>Fungi</taxon>
        <taxon>Dikarya</taxon>
        <taxon>Ascomycota</taxon>
        <taxon>Pezizomycotina</taxon>
        <taxon>Lecanoromycetes</taxon>
        <taxon>OSLEUM clade</taxon>
        <taxon>Lecanoromycetidae</taxon>
        <taxon>Caliciales</taxon>
        <taxon>Physciaceae</taxon>
        <taxon>Heterodermia</taxon>
    </lineage>
</organism>
<keyword evidence="2" id="KW-1185">Reference proteome</keyword>
<accession>A0A8H3ISW5</accession>